<name>A0A8H7THY1_9HELO</name>
<evidence type="ECO:0000313" key="4">
    <source>
        <dbReference type="Proteomes" id="UP000664132"/>
    </source>
</evidence>
<comment type="caution">
    <text evidence="3">The sequence shown here is derived from an EMBL/GenBank/DDBJ whole genome shotgun (WGS) entry which is preliminary data.</text>
</comment>
<proteinExistence type="predicted"/>
<reference evidence="3" key="1">
    <citation type="submission" date="2021-02" db="EMBL/GenBank/DDBJ databases">
        <title>Genome sequence Cadophora malorum strain M34.</title>
        <authorList>
            <person name="Stefanovic E."/>
            <person name="Vu D."/>
            <person name="Scully C."/>
            <person name="Dijksterhuis J."/>
            <person name="Roader J."/>
            <person name="Houbraken J."/>
        </authorList>
    </citation>
    <scope>NUCLEOTIDE SEQUENCE</scope>
    <source>
        <strain evidence="3">M34</strain>
    </source>
</reference>
<evidence type="ECO:0000256" key="1">
    <source>
        <dbReference type="SAM" id="SignalP"/>
    </source>
</evidence>
<keyword evidence="4" id="KW-1185">Reference proteome</keyword>
<organism evidence="3 4">
    <name type="scientific">Cadophora malorum</name>
    <dbReference type="NCBI Taxonomy" id="108018"/>
    <lineage>
        <taxon>Eukaryota</taxon>
        <taxon>Fungi</taxon>
        <taxon>Dikarya</taxon>
        <taxon>Ascomycota</taxon>
        <taxon>Pezizomycotina</taxon>
        <taxon>Leotiomycetes</taxon>
        <taxon>Helotiales</taxon>
        <taxon>Ploettnerulaceae</taxon>
        <taxon>Cadophora</taxon>
    </lineage>
</organism>
<dbReference type="PANTHER" id="PTHR34612:SF2">
    <property type="entry name" value="GLYCOSIDE HYDROLASE 131 CATALYTIC N-TERMINAL DOMAIN-CONTAINING PROTEIN"/>
    <property type="match status" value="1"/>
</dbReference>
<evidence type="ECO:0000259" key="2">
    <source>
        <dbReference type="Pfam" id="PF18271"/>
    </source>
</evidence>
<keyword evidence="1" id="KW-0732">Signal</keyword>
<gene>
    <name evidence="3" type="ORF">IFR04_007719</name>
</gene>
<feature type="signal peptide" evidence="1">
    <location>
        <begin position="1"/>
        <end position="15"/>
    </location>
</feature>
<evidence type="ECO:0000313" key="3">
    <source>
        <dbReference type="EMBL" id="KAG4419123.1"/>
    </source>
</evidence>
<dbReference type="AlphaFoldDB" id="A0A8H7THY1"/>
<feature type="domain" description="Glycoside hydrolase 131 catalytic N-terminal" evidence="2">
    <location>
        <begin position="20"/>
        <end position="273"/>
    </location>
</feature>
<protein>
    <recommendedName>
        <fullName evidence="2">Glycoside hydrolase 131 catalytic N-terminal domain-containing protein</fullName>
    </recommendedName>
</protein>
<dbReference type="InterPro" id="IPR041524">
    <property type="entry name" value="GH131_N"/>
</dbReference>
<dbReference type="EMBL" id="JAFJYH010000112">
    <property type="protein sequence ID" value="KAG4419123.1"/>
    <property type="molecule type" value="Genomic_DNA"/>
</dbReference>
<accession>A0A8H7THY1</accession>
<feature type="chain" id="PRO_5034731246" description="Glycoside hydrolase 131 catalytic N-terminal domain-containing protein" evidence="1">
    <location>
        <begin position="16"/>
        <end position="283"/>
    </location>
</feature>
<dbReference type="Proteomes" id="UP000664132">
    <property type="component" value="Unassembled WGS sequence"/>
</dbReference>
<sequence>MRLLPVLAIAASVGAQKCPLQFDGRVPEDATLTTFDGSSSPFNAQYVLGANLKWSGVLQLPNVNSSLFDAAGTKAVEVTINDKSTFNSQTGFRRAELLPLSNSGTDASTTGIKTMHFSVMKDTARPLDTAHEYQLFFLESSDYSTNQVVLKYGSIIGGNPGGANPDTLFLQGNVNSKPISTIFSVRFTPGTWHNFGLVLDFVKGTTQVYYSTGNNPLASVSKAVTNNVAGQGQYHFGVLKKPVNPGSDITKSGKQPSGINEGVIFGGIFEEDSSLNSCISLSP</sequence>
<dbReference type="PANTHER" id="PTHR34612">
    <property type="entry name" value="GH131_N DOMAIN-CONTAINING PROTEIN"/>
    <property type="match status" value="1"/>
</dbReference>
<dbReference type="Gene3D" id="2.60.120.1160">
    <property type="match status" value="1"/>
</dbReference>
<dbReference type="Pfam" id="PF18271">
    <property type="entry name" value="GH131_N"/>
    <property type="match status" value="1"/>
</dbReference>
<dbReference type="OrthoDB" id="5283326at2759"/>